<evidence type="ECO:0000313" key="3">
    <source>
        <dbReference type="Proteomes" id="UP000179616"/>
    </source>
</evidence>
<name>A0A1S1LGJ3_9MYCO</name>
<evidence type="ECO:0000256" key="1">
    <source>
        <dbReference type="SAM" id="MobiDB-lite"/>
    </source>
</evidence>
<organism evidence="2 3">
    <name type="scientific">Mycobacteroides franklinii</name>
    <dbReference type="NCBI Taxonomy" id="948102"/>
    <lineage>
        <taxon>Bacteria</taxon>
        <taxon>Bacillati</taxon>
        <taxon>Actinomycetota</taxon>
        <taxon>Actinomycetes</taxon>
        <taxon>Mycobacteriales</taxon>
        <taxon>Mycobacteriaceae</taxon>
        <taxon>Mycobacteroides</taxon>
    </lineage>
</organism>
<dbReference type="RefSeq" id="WP_070934914.1">
    <property type="nucleotide sequence ID" value="NZ_MLIK01000003.1"/>
</dbReference>
<dbReference type="AlphaFoldDB" id="A0A1S1LGJ3"/>
<sequence length="113" mass="12491">MSDGTSDEDLRRIVFGKRKLPADAKLVDEYVDVGNGHRWQLMTFPAKYKDAYGEVRMIGYLKESGHISYAVRINIEALAIATEEARRIQAAIGAATSDAERMNGEADPRASSD</sequence>
<reference evidence="2 3" key="1">
    <citation type="submission" date="2016-10" db="EMBL/GenBank/DDBJ databases">
        <title>Evaluation of Human, Veterinary and Environmental Mycobacterium chelonae Isolates by Core Genome Phylogenomic Analysis, Targeted Gene Comparison, and Anti-microbial Susceptibility Patterns: A Tale of Mistaken Identities.</title>
        <authorList>
            <person name="Fogelson S.B."/>
            <person name="Camus A.C."/>
            <person name="Lorenz W."/>
            <person name="Vasireddy R."/>
            <person name="Vasireddy S."/>
            <person name="Smith T."/>
            <person name="Brown-Elliott B.A."/>
            <person name="Wallace R.J.Jr."/>
            <person name="Hasan N.A."/>
            <person name="Reischl U."/>
            <person name="Sanchez S."/>
        </authorList>
    </citation>
    <scope>NUCLEOTIDE SEQUENCE [LARGE SCALE GENOMIC DNA]</scope>
    <source>
        <strain evidence="2 3">1559</strain>
    </source>
</reference>
<evidence type="ECO:0000313" key="2">
    <source>
        <dbReference type="EMBL" id="OHU31687.1"/>
    </source>
</evidence>
<dbReference type="GeneID" id="57165220"/>
<accession>A0A1S1LGJ3</accession>
<gene>
    <name evidence="2" type="ORF">BKG76_00270</name>
</gene>
<proteinExistence type="predicted"/>
<comment type="caution">
    <text evidence="2">The sequence shown here is derived from an EMBL/GenBank/DDBJ whole genome shotgun (WGS) entry which is preliminary data.</text>
</comment>
<protein>
    <submittedName>
        <fullName evidence="2">Uncharacterized protein</fullName>
    </submittedName>
</protein>
<feature type="compositionally biased region" description="Basic and acidic residues" evidence="1">
    <location>
        <begin position="98"/>
        <end position="113"/>
    </location>
</feature>
<dbReference type="EMBL" id="MLIK01000003">
    <property type="protein sequence ID" value="OHU31687.1"/>
    <property type="molecule type" value="Genomic_DNA"/>
</dbReference>
<feature type="region of interest" description="Disordered" evidence="1">
    <location>
        <begin position="94"/>
        <end position="113"/>
    </location>
</feature>
<dbReference type="Proteomes" id="UP000179616">
    <property type="component" value="Unassembled WGS sequence"/>
</dbReference>